<dbReference type="AlphaFoldDB" id="A0A150GCR6"/>
<evidence type="ECO:0000313" key="2">
    <source>
        <dbReference type="EMBL" id="KXZ47634.1"/>
    </source>
</evidence>
<reference evidence="3" key="1">
    <citation type="journal article" date="2016" name="Nat. Commun.">
        <title>The Gonium pectorale genome demonstrates co-option of cell cycle regulation during the evolution of multicellularity.</title>
        <authorList>
            <person name="Hanschen E.R."/>
            <person name="Marriage T.N."/>
            <person name="Ferris P.J."/>
            <person name="Hamaji T."/>
            <person name="Toyoda A."/>
            <person name="Fujiyama A."/>
            <person name="Neme R."/>
            <person name="Noguchi H."/>
            <person name="Minakuchi Y."/>
            <person name="Suzuki M."/>
            <person name="Kawai-Toyooka H."/>
            <person name="Smith D.R."/>
            <person name="Sparks H."/>
            <person name="Anderson J."/>
            <person name="Bakaric R."/>
            <person name="Luria V."/>
            <person name="Karger A."/>
            <person name="Kirschner M.W."/>
            <person name="Durand P.M."/>
            <person name="Michod R.E."/>
            <person name="Nozaki H."/>
            <person name="Olson B.J."/>
        </authorList>
    </citation>
    <scope>NUCLEOTIDE SEQUENCE [LARGE SCALE GENOMIC DNA]</scope>
    <source>
        <strain evidence="3">NIES-2863</strain>
    </source>
</reference>
<feature type="compositionally biased region" description="Low complexity" evidence="1">
    <location>
        <begin position="408"/>
        <end position="422"/>
    </location>
</feature>
<organism evidence="2 3">
    <name type="scientific">Gonium pectorale</name>
    <name type="common">Green alga</name>
    <dbReference type="NCBI Taxonomy" id="33097"/>
    <lineage>
        <taxon>Eukaryota</taxon>
        <taxon>Viridiplantae</taxon>
        <taxon>Chlorophyta</taxon>
        <taxon>core chlorophytes</taxon>
        <taxon>Chlorophyceae</taxon>
        <taxon>CS clade</taxon>
        <taxon>Chlamydomonadales</taxon>
        <taxon>Volvocaceae</taxon>
        <taxon>Gonium</taxon>
    </lineage>
</organism>
<dbReference type="EMBL" id="LSYV01000035">
    <property type="protein sequence ID" value="KXZ47634.1"/>
    <property type="molecule type" value="Genomic_DNA"/>
</dbReference>
<comment type="caution">
    <text evidence="2">The sequence shown here is derived from an EMBL/GenBank/DDBJ whole genome shotgun (WGS) entry which is preliminary data.</text>
</comment>
<feature type="compositionally biased region" description="Polar residues" evidence="1">
    <location>
        <begin position="318"/>
        <end position="333"/>
    </location>
</feature>
<gene>
    <name evidence="2" type="ORF">GPECTOR_34g793</name>
</gene>
<feature type="compositionally biased region" description="Basic residues" evidence="1">
    <location>
        <begin position="397"/>
        <end position="407"/>
    </location>
</feature>
<keyword evidence="3" id="KW-1185">Reference proteome</keyword>
<name>A0A150GCR6_GONPE</name>
<sequence>MGLASSPPFPELHRGIRLEERAPSITTLIVDATKGASTGSGICAPEIVNGQVDVTSALPTRFSGFSECMQTSPFAAAAADEAAPVAACHEARSTAAASKGSTSQASRSLSPLAQQQLQTLLPEVLQGVIPELVKTLLPGAMAAALPPAAAAATINSTTPSAVAAVLDAALPAALAEALPKAVAATLSVLIKTAAAGGGPACIPDGGVGAVSASKLKATERQPSLDQQVAAELQLVRMLFGADSAEAPLAAQRAQAARPPALDVAAVAATAPAPAASSPAGSSVAAPTSPADSPDGNVHADPQLLWRPSSASGHPDLGNTASEPASGAAVSSPQVPSTLTALTAASSNGGSSDMYSRRLSDTYHGAVPAGGVARPPQQPLQPAQQQQHSSAHGGRAGGKPHHHPHGQHHQPTGHLPSTFSRSSGGSGGGANPSWPHEDSSVDDGLSSCSGGDVPSPYHDLRASGNSAAGTGAAVNSAANSFLLAAGEAAAADAAAASAAAADMYAINREALIDRLQRLQMPSQAPAAEVATPTAEELLMVAAGRGSLVGQVASSQAAATAAAALFMQQQQHQQQHQQQQQAAAAAAQQQMQQMHQLQQLQALVSGVGQPEMSPTSPQMTADGGLQWRRVSGTDAGLGFGASATDLWQSDADALGLAVALGQQQQQQQAVAAGLLQQQQQQQQQQLLAQSLAAVAAANRPLRAEDLLGLGGTGTVGLQLGGGAAAQLAAAAAAAANPGAAADLATYMDAALRRMLLVSPQVASEMARACGAFSGAHAQLHHLCCVIAEQLLDVAAMAPEVAAALLRALAAHRARGAQATDVDPRVMGRVLQLLRAGPAGRQLCLVSLEQWVDGLSRIHKRRAYLDTILHNYQLTLKRLVQAMGHQVHAVNMSLPRQLLNDLSPRALLLLTAELAPYPLLQPRRWSEEIIWTITQLHAMGIDMAVASAPAAPANGAQAPTTAFQWEIRRALAATAEDIAAAGGAAVACGQSPPGAAGSSALTVLGLSGGAGSGQTAGSGSTTPGGTAVPWAAHAALHRHLLLGLRRVQTRFFSDRLRAVHGLYGEAVEALLRTSLPQDVLVPEREVVVLVAVLLMLECRMRPEDFDAAFGRDLQRCLAVSPVEEVAARLRCGLVPDSPLRIDPHKSRALSQLLKLGTLPGQSPF</sequence>
<feature type="region of interest" description="Disordered" evidence="1">
    <location>
        <begin position="363"/>
        <end position="456"/>
    </location>
</feature>
<dbReference type="Proteomes" id="UP000075714">
    <property type="component" value="Unassembled WGS sequence"/>
</dbReference>
<feature type="compositionally biased region" description="Low complexity" evidence="1">
    <location>
        <begin position="273"/>
        <end position="290"/>
    </location>
</feature>
<evidence type="ECO:0000313" key="3">
    <source>
        <dbReference type="Proteomes" id="UP000075714"/>
    </source>
</evidence>
<dbReference type="STRING" id="33097.A0A150GCR6"/>
<evidence type="ECO:0000256" key="1">
    <source>
        <dbReference type="SAM" id="MobiDB-lite"/>
    </source>
</evidence>
<feature type="region of interest" description="Disordered" evidence="1">
    <location>
        <begin position="273"/>
        <end position="333"/>
    </location>
</feature>
<proteinExistence type="predicted"/>
<accession>A0A150GCR6</accession>
<dbReference type="OrthoDB" id="545792at2759"/>
<protein>
    <submittedName>
        <fullName evidence="2">Uncharacterized protein</fullName>
    </submittedName>
</protein>